<organism evidence="2 3">
    <name type="scientific">Brassica cretica</name>
    <name type="common">Mustard</name>
    <dbReference type="NCBI Taxonomy" id="69181"/>
    <lineage>
        <taxon>Eukaryota</taxon>
        <taxon>Viridiplantae</taxon>
        <taxon>Streptophyta</taxon>
        <taxon>Embryophyta</taxon>
        <taxon>Tracheophyta</taxon>
        <taxon>Spermatophyta</taxon>
        <taxon>Magnoliopsida</taxon>
        <taxon>eudicotyledons</taxon>
        <taxon>Gunneridae</taxon>
        <taxon>Pentapetalae</taxon>
        <taxon>rosids</taxon>
        <taxon>malvids</taxon>
        <taxon>Brassicales</taxon>
        <taxon>Brassicaceae</taxon>
        <taxon>Brassiceae</taxon>
        <taxon>Brassica</taxon>
    </lineage>
</organism>
<reference evidence="2" key="1">
    <citation type="submission" date="2019-12" db="EMBL/GenBank/DDBJ databases">
        <title>Genome sequencing and annotation of Brassica cretica.</title>
        <authorList>
            <person name="Studholme D.J."/>
            <person name="Sarris P."/>
        </authorList>
    </citation>
    <scope>NUCLEOTIDE SEQUENCE</scope>
    <source>
        <strain evidence="2">PFS-109/04</strain>
        <tissue evidence="2">Leaf</tissue>
    </source>
</reference>
<gene>
    <name evidence="1" type="ORF">F2Q68_00030008</name>
    <name evidence="2" type="ORF">F2Q69_00033898</name>
</gene>
<evidence type="ECO:0000313" key="3">
    <source>
        <dbReference type="Proteomes" id="UP000712600"/>
    </source>
</evidence>
<proteinExistence type="predicted"/>
<protein>
    <submittedName>
        <fullName evidence="2">Uncharacterized protein</fullName>
    </submittedName>
</protein>
<reference evidence="1" key="2">
    <citation type="submission" date="2019-12" db="EMBL/GenBank/DDBJ databases">
        <title>Genome sequencing and annotation of Brassica cretica.</title>
        <authorList>
            <person name="Studholme D.J."/>
            <person name="Sarris P.F."/>
        </authorList>
    </citation>
    <scope>NUCLEOTIDE SEQUENCE</scope>
    <source>
        <strain evidence="1">PFS-001/15</strain>
        <tissue evidence="1">Leaf</tissue>
    </source>
</reference>
<evidence type="ECO:0000313" key="2">
    <source>
        <dbReference type="EMBL" id="KAF3602155.1"/>
    </source>
</evidence>
<dbReference type="Proteomes" id="UP000712600">
    <property type="component" value="Unassembled WGS sequence"/>
</dbReference>
<name>A0A8S9SQ73_BRACR</name>
<accession>A0A8S9SQ73</accession>
<sequence>MNGDYELWPVQLGPAFPHARAFADNSGRRKGPPNLNRWIYFWVLRSAWIAYLKVRSMSALVDKPAPEQLVIRMQILNIDTFYQTVYLLCWNTWS</sequence>
<dbReference type="EMBL" id="QGKX02000004">
    <property type="protein sequence ID" value="KAF3602155.1"/>
    <property type="molecule type" value="Genomic_DNA"/>
</dbReference>
<evidence type="ECO:0000313" key="1">
    <source>
        <dbReference type="EMBL" id="KAF2540989.1"/>
    </source>
</evidence>
<dbReference type="EMBL" id="QGKW02002005">
    <property type="protein sequence ID" value="KAF2540989.1"/>
    <property type="molecule type" value="Genomic_DNA"/>
</dbReference>
<dbReference type="Proteomes" id="UP000712281">
    <property type="component" value="Unassembled WGS sequence"/>
</dbReference>
<comment type="caution">
    <text evidence="2">The sequence shown here is derived from an EMBL/GenBank/DDBJ whole genome shotgun (WGS) entry which is preliminary data.</text>
</comment>
<dbReference type="AlphaFoldDB" id="A0A8S9SQ73"/>